<dbReference type="EMBL" id="JARVKM010000066">
    <property type="protein sequence ID" value="KAK9772074.1"/>
    <property type="molecule type" value="Genomic_DNA"/>
</dbReference>
<sequence length="487" mass="52870">MQDQPLSHWTFFITLNATVALFITASKVAAMFTLLRDLDLFEEASRGPLGALHLLSSARFKLSFMVMIGLLATVLALGIDTFGQLVVDLTGSRDVEVDDGQASFGLSHIYNSGVQGQLGGEGGGFMPITSTIDTSMQGAIYKALYGVKSQAIFNCTSRCVWKGNYISLGFGSDCSDVTAETQATIKPNANRTHSGQHWWDMTTPGNIALSAGYSQTSWLTLANVVAVDLLAKFKYGSPIDNISISPEFIQIAVLIGPVDNVNGYVQDTYPDGWKVYECTVGVTAYNYSDISASGNELNIGRIDRIPLTSGTLHETILTFSQAALPNMTIQGIDLEALNDFFTSSRFSGYTFSGEEPPNSTTGMGAVMRNTDLPTLFQQMAESMTDQLRSGYNDTASGLTVGSVVFVRVHWQWLSLPFFILAAALLLLIHTIIRSNSDAKPLWKSSVTAILFHEVVPEGGLEGVMRTDVQSLDQLKNLTRRNRAILGD</sequence>
<keyword evidence="3" id="KW-1185">Reference proteome</keyword>
<accession>A0ABR2XEC4</accession>
<dbReference type="PANTHER" id="PTHR35394">
    <property type="entry name" value="DUF3176 DOMAIN-CONTAINING PROTEIN"/>
    <property type="match status" value="1"/>
</dbReference>
<gene>
    <name evidence="2" type="ORF">SCAR479_11237</name>
</gene>
<dbReference type="Pfam" id="PF11374">
    <property type="entry name" value="DUF3176"/>
    <property type="match status" value="1"/>
</dbReference>
<feature type="transmembrane region" description="Helical" evidence="1">
    <location>
        <begin position="6"/>
        <end position="26"/>
    </location>
</feature>
<reference evidence="2 3" key="1">
    <citation type="submission" date="2024-02" db="EMBL/GenBank/DDBJ databases">
        <title>First draft genome assembly of two strains of Seiridium cardinale.</title>
        <authorList>
            <person name="Emiliani G."/>
            <person name="Scali E."/>
        </authorList>
    </citation>
    <scope>NUCLEOTIDE SEQUENCE [LARGE SCALE GENOMIC DNA]</scope>
    <source>
        <strain evidence="2 3">BM-138-000479</strain>
    </source>
</reference>
<organism evidence="2 3">
    <name type="scientific">Seiridium cardinale</name>
    <dbReference type="NCBI Taxonomy" id="138064"/>
    <lineage>
        <taxon>Eukaryota</taxon>
        <taxon>Fungi</taxon>
        <taxon>Dikarya</taxon>
        <taxon>Ascomycota</taxon>
        <taxon>Pezizomycotina</taxon>
        <taxon>Sordariomycetes</taxon>
        <taxon>Xylariomycetidae</taxon>
        <taxon>Amphisphaeriales</taxon>
        <taxon>Sporocadaceae</taxon>
        <taxon>Seiridium</taxon>
    </lineage>
</organism>
<evidence type="ECO:0000313" key="2">
    <source>
        <dbReference type="EMBL" id="KAK9772074.1"/>
    </source>
</evidence>
<feature type="transmembrane region" description="Helical" evidence="1">
    <location>
        <begin position="410"/>
        <end position="432"/>
    </location>
</feature>
<protein>
    <submittedName>
        <fullName evidence="2">Uncharacterized protein</fullName>
    </submittedName>
</protein>
<evidence type="ECO:0000256" key="1">
    <source>
        <dbReference type="SAM" id="Phobius"/>
    </source>
</evidence>
<dbReference type="PANTHER" id="PTHR35394:SF5">
    <property type="entry name" value="DUF3176 DOMAIN-CONTAINING PROTEIN"/>
    <property type="match status" value="1"/>
</dbReference>
<keyword evidence="1" id="KW-0812">Transmembrane</keyword>
<keyword evidence="1" id="KW-0472">Membrane</keyword>
<comment type="caution">
    <text evidence="2">The sequence shown here is derived from an EMBL/GenBank/DDBJ whole genome shotgun (WGS) entry which is preliminary data.</text>
</comment>
<dbReference type="Proteomes" id="UP001465668">
    <property type="component" value="Unassembled WGS sequence"/>
</dbReference>
<feature type="transmembrane region" description="Helical" evidence="1">
    <location>
        <begin position="62"/>
        <end position="79"/>
    </location>
</feature>
<proteinExistence type="predicted"/>
<keyword evidence="1" id="KW-1133">Transmembrane helix</keyword>
<evidence type="ECO:0000313" key="3">
    <source>
        <dbReference type="Proteomes" id="UP001465668"/>
    </source>
</evidence>
<dbReference type="InterPro" id="IPR021514">
    <property type="entry name" value="DUF3176"/>
</dbReference>
<name>A0ABR2XEC4_9PEZI</name>